<gene>
    <name evidence="1" type="ORF">HPLM_LOCUS18179</name>
</gene>
<dbReference type="AlphaFoldDB" id="A0A0N4X1I9"/>
<dbReference type="EMBL" id="UZAF01020392">
    <property type="protein sequence ID" value="VDO69468.1"/>
    <property type="molecule type" value="Genomic_DNA"/>
</dbReference>
<name>A0A0N4X1I9_HAEPC</name>
<evidence type="ECO:0000313" key="2">
    <source>
        <dbReference type="Proteomes" id="UP000268014"/>
    </source>
</evidence>
<protein>
    <submittedName>
        <fullName evidence="3">Transposase</fullName>
    </submittedName>
</protein>
<reference evidence="1 2" key="2">
    <citation type="submission" date="2018-11" db="EMBL/GenBank/DDBJ databases">
        <authorList>
            <consortium name="Pathogen Informatics"/>
        </authorList>
    </citation>
    <scope>NUCLEOTIDE SEQUENCE [LARGE SCALE GENOMIC DNA]</scope>
    <source>
        <strain evidence="1 2">MHpl1</strain>
    </source>
</reference>
<evidence type="ECO:0000313" key="3">
    <source>
        <dbReference type="WBParaSite" id="HPLM_0001818701-mRNA-1"/>
    </source>
</evidence>
<dbReference type="Proteomes" id="UP000268014">
    <property type="component" value="Unassembled WGS sequence"/>
</dbReference>
<organism evidence="3">
    <name type="scientific">Haemonchus placei</name>
    <name type="common">Barber's pole worm</name>
    <dbReference type="NCBI Taxonomy" id="6290"/>
    <lineage>
        <taxon>Eukaryota</taxon>
        <taxon>Metazoa</taxon>
        <taxon>Ecdysozoa</taxon>
        <taxon>Nematoda</taxon>
        <taxon>Chromadorea</taxon>
        <taxon>Rhabditida</taxon>
        <taxon>Rhabditina</taxon>
        <taxon>Rhabditomorpha</taxon>
        <taxon>Strongyloidea</taxon>
        <taxon>Trichostrongylidae</taxon>
        <taxon>Haemonchus</taxon>
    </lineage>
</organism>
<sequence length="118" mass="13334">MGNRGIGDRQTFRSARRRTVPMGQIVRSRPSQTTWASDAVLRTQRGWNRHETAKLVYATADCPVILMTVLMRSIGGIMSKGGPLFGRLNFVGATTSRYQNLTEPYRSVHRIRVLPVFQ</sequence>
<proteinExistence type="predicted"/>
<evidence type="ECO:0000313" key="1">
    <source>
        <dbReference type="EMBL" id="VDO69468.1"/>
    </source>
</evidence>
<keyword evidence="2" id="KW-1185">Reference proteome</keyword>
<dbReference type="OrthoDB" id="10287675at2759"/>
<reference evidence="3" key="1">
    <citation type="submission" date="2017-02" db="UniProtKB">
        <authorList>
            <consortium name="WormBaseParasite"/>
        </authorList>
    </citation>
    <scope>IDENTIFICATION</scope>
</reference>
<dbReference type="WBParaSite" id="HPLM_0001818701-mRNA-1">
    <property type="protein sequence ID" value="HPLM_0001818701-mRNA-1"/>
    <property type="gene ID" value="HPLM_0001818701"/>
</dbReference>
<dbReference type="OMA" id="WNRHETA"/>
<accession>A0A0N4X1I9</accession>